<dbReference type="EMBL" id="CP047423">
    <property type="protein sequence ID" value="QPD03076.1"/>
    <property type="molecule type" value="Genomic_DNA"/>
</dbReference>
<dbReference type="PANTHER" id="PTHR30195:SF15">
    <property type="entry name" value="TYPE I RESTRICTION ENZYME HINDI ENDONUCLEASE SUBUNIT"/>
    <property type="match status" value="1"/>
</dbReference>
<keyword evidence="8 10" id="KW-0067">ATP-binding</keyword>
<dbReference type="PROSITE" id="PS51192">
    <property type="entry name" value="HELICASE_ATP_BIND_1"/>
    <property type="match status" value="1"/>
</dbReference>
<dbReference type="CDD" id="cd22332">
    <property type="entry name" value="HsdR_N"/>
    <property type="match status" value="1"/>
</dbReference>
<comment type="catalytic activity">
    <reaction evidence="1 10">
        <text>Endonucleolytic cleavage of DNA to give random double-stranded fragments with terminal 5'-phosphates, ATP is simultaneously hydrolyzed.</text>
        <dbReference type="EC" id="3.1.21.3"/>
    </reaction>
</comment>
<evidence type="ECO:0000256" key="1">
    <source>
        <dbReference type="ARBA" id="ARBA00000851"/>
    </source>
</evidence>
<dbReference type="InterPro" id="IPR004473">
    <property type="entry name" value="Restrct_endonuc_typeI_HsdR"/>
</dbReference>
<reference evidence="12 13" key="1">
    <citation type="journal article" date="2020" name="ISME J.">
        <title>Enrichment and physiological characterization of a novel comammox Nitrospira indicates ammonium inhibition of complete nitrification.</title>
        <authorList>
            <person name="Sakoula D."/>
            <person name="Koch H."/>
            <person name="Frank J."/>
            <person name="Jetten M.S.M."/>
            <person name="van Kessel M.A.H.J."/>
            <person name="Lucker S."/>
        </authorList>
    </citation>
    <scope>NUCLEOTIDE SEQUENCE [LARGE SCALE GENOMIC DNA]</scope>
    <source>
        <strain evidence="12">Comreactor17</strain>
    </source>
</reference>
<evidence type="ECO:0000256" key="5">
    <source>
        <dbReference type="ARBA" id="ARBA00022747"/>
    </source>
</evidence>
<evidence type="ECO:0000259" key="11">
    <source>
        <dbReference type="PROSITE" id="PS51192"/>
    </source>
</evidence>
<gene>
    <name evidence="12" type="ORF">Nkreftii_000850</name>
</gene>
<dbReference type="REBASE" id="965969">
    <property type="entry name" value="Nkr7ORF855P"/>
</dbReference>
<evidence type="ECO:0000313" key="12">
    <source>
        <dbReference type="EMBL" id="QPD03076.1"/>
    </source>
</evidence>
<dbReference type="PANTHER" id="PTHR30195">
    <property type="entry name" value="TYPE I SITE-SPECIFIC DEOXYRIBONUCLEASE PROTEIN SUBUNIT M AND R"/>
    <property type="match status" value="1"/>
</dbReference>
<comment type="similarity">
    <text evidence="2 10">Belongs to the HsdR family.</text>
</comment>
<dbReference type="InterPro" id="IPR051268">
    <property type="entry name" value="Type-I_R_enzyme_R_subunit"/>
</dbReference>
<evidence type="ECO:0000256" key="4">
    <source>
        <dbReference type="ARBA" id="ARBA00022741"/>
    </source>
</evidence>
<dbReference type="Pfam" id="PF11867">
    <property type="entry name" value="T1RH-like_C"/>
    <property type="match status" value="1"/>
</dbReference>
<dbReference type="GO" id="GO:0005524">
    <property type="term" value="F:ATP binding"/>
    <property type="evidence" value="ECO:0007669"/>
    <property type="project" value="UniProtKB-KW"/>
</dbReference>
<evidence type="ECO:0000256" key="10">
    <source>
        <dbReference type="RuleBase" id="RU364115"/>
    </source>
</evidence>
<evidence type="ECO:0000313" key="13">
    <source>
        <dbReference type="Proteomes" id="UP000593737"/>
    </source>
</evidence>
<dbReference type="InterPro" id="IPR014001">
    <property type="entry name" value="Helicase_ATP-bd"/>
</dbReference>
<accession>A0A7S8IYD7</accession>
<dbReference type="AlphaFoldDB" id="A0A7S8IYD7"/>
<dbReference type="Pfam" id="PF04313">
    <property type="entry name" value="HSDR_N"/>
    <property type="match status" value="1"/>
</dbReference>
<dbReference type="InterPro" id="IPR021810">
    <property type="entry name" value="T1RH-like_C"/>
</dbReference>
<dbReference type="GO" id="GO:0003677">
    <property type="term" value="F:DNA binding"/>
    <property type="evidence" value="ECO:0007669"/>
    <property type="project" value="UniProtKB-KW"/>
</dbReference>
<dbReference type="GO" id="GO:0009035">
    <property type="term" value="F:type I site-specific deoxyribonuclease activity"/>
    <property type="evidence" value="ECO:0007669"/>
    <property type="project" value="UniProtKB-EC"/>
</dbReference>
<dbReference type="EC" id="3.1.21.3" evidence="10"/>
<evidence type="ECO:0000256" key="6">
    <source>
        <dbReference type="ARBA" id="ARBA00022759"/>
    </source>
</evidence>
<keyword evidence="6" id="KW-0255">Endonuclease</keyword>
<comment type="subunit">
    <text evidence="10">The type I restriction/modification system is composed of three polypeptides R, M and S.</text>
</comment>
<evidence type="ECO:0000256" key="8">
    <source>
        <dbReference type="ARBA" id="ARBA00022840"/>
    </source>
</evidence>
<protein>
    <recommendedName>
        <fullName evidence="10">Type I restriction enzyme endonuclease subunit</fullName>
        <shortName evidence="10">R protein</shortName>
        <ecNumber evidence="10">3.1.21.3</ecNumber>
    </recommendedName>
</protein>
<evidence type="ECO:0000256" key="9">
    <source>
        <dbReference type="ARBA" id="ARBA00023125"/>
    </source>
</evidence>
<dbReference type="InterPro" id="IPR027417">
    <property type="entry name" value="P-loop_NTPase"/>
</dbReference>
<dbReference type="KEGG" id="nkf:Nkreftii_000850"/>
<dbReference type="Gene3D" id="3.40.50.300">
    <property type="entry name" value="P-loop containing nucleotide triphosphate hydrolases"/>
    <property type="match status" value="2"/>
</dbReference>
<organism evidence="12 13">
    <name type="scientific">Candidatus Nitrospira kreftii</name>
    <dbReference type="NCBI Taxonomy" id="2652173"/>
    <lineage>
        <taxon>Bacteria</taxon>
        <taxon>Pseudomonadati</taxon>
        <taxon>Nitrospirota</taxon>
        <taxon>Nitrospiria</taxon>
        <taxon>Nitrospirales</taxon>
        <taxon>Nitrospiraceae</taxon>
        <taxon>Nitrospira</taxon>
    </lineage>
</organism>
<feature type="domain" description="Helicase ATP-binding" evidence="11">
    <location>
        <begin position="286"/>
        <end position="448"/>
    </location>
</feature>
<keyword evidence="4 10" id="KW-0547">Nucleotide-binding</keyword>
<dbReference type="InterPro" id="IPR055180">
    <property type="entry name" value="HsdR_RecA-like_helicase_dom_2"/>
</dbReference>
<dbReference type="Gene3D" id="3.90.1570.50">
    <property type="match status" value="1"/>
</dbReference>
<proteinExistence type="inferred from homology"/>
<keyword evidence="3" id="KW-0540">Nuclease</keyword>
<dbReference type="SMART" id="SM00487">
    <property type="entry name" value="DEXDc"/>
    <property type="match status" value="1"/>
</dbReference>
<dbReference type="Proteomes" id="UP000593737">
    <property type="component" value="Chromosome"/>
</dbReference>
<keyword evidence="5 10" id="KW-0680">Restriction system</keyword>
<dbReference type="Pfam" id="PF18766">
    <property type="entry name" value="SWI2_SNF2"/>
    <property type="match status" value="1"/>
</dbReference>
<dbReference type="InterPro" id="IPR007409">
    <property type="entry name" value="Restrct_endonuc_type1_HsdR_N"/>
</dbReference>
<dbReference type="CDD" id="cd18800">
    <property type="entry name" value="SF2_C_EcoR124I-like"/>
    <property type="match status" value="1"/>
</dbReference>
<dbReference type="NCBIfam" id="TIGR00348">
    <property type="entry name" value="hsdR"/>
    <property type="match status" value="1"/>
</dbReference>
<comment type="function">
    <text evidence="10">Subunit R is required for both nuclease and ATPase activities, but not for modification.</text>
</comment>
<evidence type="ECO:0000256" key="2">
    <source>
        <dbReference type="ARBA" id="ARBA00008598"/>
    </source>
</evidence>
<dbReference type="SUPFAM" id="SSF52540">
    <property type="entry name" value="P-loop containing nucleoside triphosphate hydrolases"/>
    <property type="match status" value="2"/>
</dbReference>
<dbReference type="InterPro" id="IPR040980">
    <property type="entry name" value="SWI2_SNF2"/>
</dbReference>
<name>A0A7S8IYD7_9BACT</name>
<dbReference type="Pfam" id="PF22679">
    <property type="entry name" value="T1R_D3-like"/>
    <property type="match status" value="1"/>
</dbReference>
<dbReference type="GO" id="GO:0009307">
    <property type="term" value="P:DNA restriction-modification system"/>
    <property type="evidence" value="ECO:0007669"/>
    <property type="project" value="UniProtKB-KW"/>
</dbReference>
<keyword evidence="7 10" id="KW-0378">Hydrolase</keyword>
<sequence>MAQSYTEDSLVEQPAIQLFTEMGWQTLSAVEEVFGIASTLGRETKGEVVLVPRLRAVLERLNPSLPPEAISAAIDQLTRDRSVMSLTAANREVYELLKDGVEISVTDAKTGGQESKRVRVIDWENPTVNDFLLVSQFSVTGTLYTRRPDLVGFVNGLPLVVIELKKPGVPAQQAFDDNLTCYKSDIPQLFWFNGVMIASNGTESRVGSLTADWDRFFEWKRIEREDEPRRVSLEVMLRGTCEPSRLLDLLENFSLFSEHKAGLVKVLGQNHQFLGVNNAIAATLVARKQGHGRGGVFWQTQGSGKSFAMVFFAQKILRKISGDWKFVVVTDRVELDDQIAKTFKACGAVSETESELCHAQSGAELRQLLSENHRYVFTLIHKFQTPEVLCDRPDVIVLTDEAHRSQYDTLALNMRAALPKALFLAFTGTPLIAGEERTREVFGDYVSIYDFQQSVEDGATVPLFYENRAPELRLENPNLNDDIYNLIEAAGLDEEQEKRLDRELGRQYQLLTREDRLETIAKDIVQHFLGRGFQGKAMVISIDKATALRMHNKVRVHWKREEQRVEQELATLRTYGTTAADPDRILELKARLAVIRTTEMALIVSSTQNEIADMQKLGLDIAPHRKRMNDETLDEDFKNPDDPLRLVFVCAMWLTGFDAPSCSTVYLDKPMRNHTLMQTIARANRVFPGKHSGLIVDYANVFASLEKALAIYAKGRGGEQPIRDKQKLVENLRQAITETEAFCLAHGVNLREIEQTPAGSLDRLTKIAEAVECLISPDPLRKDFLGQEGWVRVLFQAVKPDPSVLEFTSRVACLATIAESIRERTGEGPADISAVMVDLNTILDASVAADGFHIPQERTGHGIIDLTKIDFEALAKRFGKSRTKNIDLEQLKAAIRAQLNKLVRLNRTRADYLSKFEELIESYNAGSRNIDELFRELLALSRSLNDEHERHVRENLTEEELVIFDILTRPAPELSAAERAELKKVAKDLLDKLKQLLVLNWRQTVSARSRVKLAIEDLLDQGLPRAYNPDLYKQKCSAVFEHVYEMYGEKGASPYRSYPESSSLSSSL</sequence>
<keyword evidence="9 10" id="KW-0238">DNA-binding</keyword>
<evidence type="ECO:0000256" key="7">
    <source>
        <dbReference type="ARBA" id="ARBA00022801"/>
    </source>
</evidence>
<evidence type="ECO:0000256" key="3">
    <source>
        <dbReference type="ARBA" id="ARBA00022722"/>
    </source>
</evidence>